<keyword evidence="7" id="KW-0234">DNA repair</keyword>
<evidence type="ECO:0000256" key="1">
    <source>
        <dbReference type="ARBA" id="ARBA00001968"/>
    </source>
</evidence>
<keyword evidence="4 9" id="KW-0436">Ligase</keyword>
<evidence type="ECO:0000313" key="9">
    <source>
        <dbReference type="EMBL" id="QBK89940.1"/>
    </source>
</evidence>
<evidence type="ECO:0000256" key="6">
    <source>
        <dbReference type="ARBA" id="ARBA00022763"/>
    </source>
</evidence>
<dbReference type="GO" id="GO:0006281">
    <property type="term" value="P:DNA repair"/>
    <property type="evidence" value="ECO:0007669"/>
    <property type="project" value="UniProtKB-KW"/>
</dbReference>
<dbReference type="InterPro" id="IPR050326">
    <property type="entry name" value="NAD_dep_DNA_ligaseB"/>
</dbReference>
<evidence type="ECO:0000256" key="3">
    <source>
        <dbReference type="ARBA" id="ARBA00013308"/>
    </source>
</evidence>
<dbReference type="InterPro" id="IPR012340">
    <property type="entry name" value="NA-bd_OB-fold"/>
</dbReference>
<dbReference type="SUPFAM" id="SSF56091">
    <property type="entry name" value="DNA ligase/mRNA capping enzyme, catalytic domain"/>
    <property type="match status" value="1"/>
</dbReference>
<accession>A0A481Z5K1</accession>
<keyword evidence="6" id="KW-0227">DNA damage</keyword>
<gene>
    <name evidence="9" type="ORF">LCPAC101_02230</name>
</gene>
<feature type="domain" description="ATP-dependent DNA ligase family profile" evidence="8">
    <location>
        <begin position="249"/>
        <end position="337"/>
    </location>
</feature>
<organism evidence="9">
    <name type="scientific">Pithovirus LCPAC101</name>
    <dbReference type="NCBI Taxonomy" id="2506586"/>
    <lineage>
        <taxon>Viruses</taxon>
        <taxon>Pithoviruses</taxon>
    </lineage>
</organism>
<dbReference type="EMBL" id="MK500448">
    <property type="protein sequence ID" value="QBK89940.1"/>
    <property type="molecule type" value="Genomic_DNA"/>
</dbReference>
<reference evidence="9" key="1">
    <citation type="journal article" date="2019" name="MBio">
        <title>Virus Genomes from Deep Sea Sediments Expand the Ocean Megavirome and Support Independent Origins of Viral Gigantism.</title>
        <authorList>
            <person name="Backstrom D."/>
            <person name="Yutin N."/>
            <person name="Jorgensen S.L."/>
            <person name="Dharamshi J."/>
            <person name="Homa F."/>
            <person name="Zaremba-Niedwiedzka K."/>
            <person name="Spang A."/>
            <person name="Wolf Y.I."/>
            <person name="Koonin E.V."/>
            <person name="Ettema T.J."/>
        </authorList>
    </citation>
    <scope>NUCLEOTIDE SEQUENCE</scope>
</reference>
<proteinExistence type="inferred from homology"/>
<dbReference type="GO" id="GO:0006310">
    <property type="term" value="P:DNA recombination"/>
    <property type="evidence" value="ECO:0007669"/>
    <property type="project" value="InterPro"/>
</dbReference>
<protein>
    <recommendedName>
        <fullName evidence="3">DNA ligase</fullName>
    </recommendedName>
</protein>
<dbReference type="Pfam" id="PF01068">
    <property type="entry name" value="DNA_ligase_A_M"/>
    <property type="match status" value="1"/>
</dbReference>
<dbReference type="PANTHER" id="PTHR47810:SF1">
    <property type="entry name" value="DNA LIGASE B"/>
    <property type="match status" value="1"/>
</dbReference>
<evidence type="ECO:0000256" key="2">
    <source>
        <dbReference type="ARBA" id="ARBA00007572"/>
    </source>
</evidence>
<dbReference type="GO" id="GO:0003910">
    <property type="term" value="F:DNA ligase (ATP) activity"/>
    <property type="evidence" value="ECO:0007669"/>
    <property type="project" value="InterPro"/>
</dbReference>
<dbReference type="SUPFAM" id="SSF50249">
    <property type="entry name" value="Nucleic acid-binding proteins"/>
    <property type="match status" value="1"/>
</dbReference>
<dbReference type="InterPro" id="IPR012310">
    <property type="entry name" value="DNA_ligase_ATP-dep_cent"/>
</dbReference>
<keyword evidence="5" id="KW-0235">DNA replication</keyword>
<evidence type="ECO:0000256" key="4">
    <source>
        <dbReference type="ARBA" id="ARBA00022598"/>
    </source>
</evidence>
<comment type="similarity">
    <text evidence="2">Belongs to the ATP-dependent DNA ligase family.</text>
</comment>
<name>A0A481Z5K1_9VIRU</name>
<evidence type="ECO:0000259" key="8">
    <source>
        <dbReference type="PROSITE" id="PS50160"/>
    </source>
</evidence>
<dbReference type="GO" id="GO:0006260">
    <property type="term" value="P:DNA replication"/>
    <property type="evidence" value="ECO:0007669"/>
    <property type="project" value="UniProtKB-KW"/>
</dbReference>
<dbReference type="Gene3D" id="3.30.470.30">
    <property type="entry name" value="DNA ligase/mRNA capping enzyme"/>
    <property type="match status" value="1"/>
</dbReference>
<dbReference type="Gene3D" id="3.30.1490.70">
    <property type="match status" value="1"/>
</dbReference>
<sequence length="515" mass="60021">MSLSVEFPDVAEDIIPNDKIVYGQILKDPSDTPTEERWVMPYLRRKDKDSSIREWVVGYDPKLFSLIVRYGTLVTSKGEPGSEYQTQYVPIESKASRSLQDQALLEARTRYKNTCRNGYHREGENAIPRIRKQLAHPLIHPKNGKWKLNEKHYKNGVSCQRKIDGFRGVVWYDDVVFKSKKGIPYKWLDEMTKCISVLFSYLPPCGLDGELYNHELTFQQIASALKQKTHKSENNKLIKYMIFDIIIPEMTTNDRFDILDKAFKNYIEDGNSLEYVVFVGHDICHAQDDIIKLREKYDNEGYEGLMVRKRVGDNPTASEMKESYYTGKRNNNLLKYKLFDDDEALVIDVFRGSKDVAVFFIEWKGLRFKCNPGSSVKQRQYWYEHKEECIGHIYTFRYKANDFTEKGIPKTATGKSFRDNDFKDGRGNIVSIRKYNNNNNNNNNNSDSYDIAEFELKLENGANVWCIPSATESEHKDILSSENEHSYIGKMYSFKYKDTLKDKITPEYCIGTEFI</sequence>
<evidence type="ECO:0000256" key="5">
    <source>
        <dbReference type="ARBA" id="ARBA00022705"/>
    </source>
</evidence>
<dbReference type="GO" id="GO:0005524">
    <property type="term" value="F:ATP binding"/>
    <property type="evidence" value="ECO:0007669"/>
    <property type="project" value="InterPro"/>
</dbReference>
<dbReference type="PROSITE" id="PS50160">
    <property type="entry name" value="DNA_LIGASE_A3"/>
    <property type="match status" value="1"/>
</dbReference>
<comment type="cofactor">
    <cofactor evidence="1">
        <name>a divalent metal cation</name>
        <dbReference type="ChEBI" id="CHEBI:60240"/>
    </cofactor>
</comment>
<evidence type="ECO:0000256" key="7">
    <source>
        <dbReference type="ARBA" id="ARBA00023204"/>
    </source>
</evidence>
<dbReference type="Gene3D" id="2.40.50.140">
    <property type="entry name" value="Nucleic acid-binding proteins"/>
    <property type="match status" value="1"/>
</dbReference>
<dbReference type="PANTHER" id="PTHR47810">
    <property type="entry name" value="DNA LIGASE"/>
    <property type="match status" value="1"/>
</dbReference>